<reference evidence="3 4" key="1">
    <citation type="journal article" date="2020" name="Int. J. Syst. Evol. Microbiol.">
        <title>Novel acetic acid bacteria from cider fermentations: Acetobacter conturbans sp. nov. and Acetobacter fallax sp. nov.</title>
        <authorList>
            <person name="Sombolestani A.S."/>
            <person name="Cleenwerck I."/>
            <person name="Cnockaert M."/>
            <person name="Borremans W."/>
            <person name="Wieme A.D."/>
            <person name="De Vuyst L."/>
            <person name="Vandamme P."/>
        </authorList>
    </citation>
    <scope>NUCLEOTIDE SEQUENCE [LARGE SCALE GENOMIC DNA]</scope>
    <source>
        <strain evidence="3 4">LMG 30640</strain>
    </source>
</reference>
<evidence type="ECO:0000256" key="1">
    <source>
        <dbReference type="SAM" id="MobiDB-lite"/>
    </source>
</evidence>
<feature type="chain" id="PRO_5046324884" evidence="2">
    <location>
        <begin position="24"/>
        <end position="147"/>
    </location>
</feature>
<dbReference type="EMBL" id="WOTB01000013">
    <property type="protein sequence ID" value="NHN85148.1"/>
    <property type="molecule type" value="Genomic_DNA"/>
</dbReference>
<feature type="compositionally biased region" description="Gly residues" evidence="1">
    <location>
        <begin position="81"/>
        <end position="103"/>
    </location>
</feature>
<accession>A0ABX0JNZ3</accession>
<dbReference type="RefSeq" id="WP_173583544.1">
    <property type="nucleotide sequence ID" value="NZ_WOTB01000013.1"/>
</dbReference>
<protein>
    <submittedName>
        <fullName evidence="3">Uncharacterized protein</fullName>
    </submittedName>
</protein>
<evidence type="ECO:0000313" key="4">
    <source>
        <dbReference type="Proteomes" id="UP000635278"/>
    </source>
</evidence>
<organism evidence="3 4">
    <name type="scientific">Acetobacter musti</name>
    <dbReference type="NCBI Taxonomy" id="864732"/>
    <lineage>
        <taxon>Bacteria</taxon>
        <taxon>Pseudomonadati</taxon>
        <taxon>Pseudomonadota</taxon>
        <taxon>Alphaproteobacteria</taxon>
        <taxon>Acetobacterales</taxon>
        <taxon>Acetobacteraceae</taxon>
        <taxon>Acetobacter</taxon>
    </lineage>
</organism>
<proteinExistence type="predicted"/>
<keyword evidence="4" id="KW-1185">Reference proteome</keyword>
<evidence type="ECO:0000313" key="3">
    <source>
        <dbReference type="EMBL" id="NHN85148.1"/>
    </source>
</evidence>
<feature type="signal peptide" evidence="2">
    <location>
        <begin position="1"/>
        <end position="23"/>
    </location>
</feature>
<gene>
    <name evidence="3" type="ORF">GOB93_10915</name>
</gene>
<dbReference type="PROSITE" id="PS51257">
    <property type="entry name" value="PROKAR_LIPOPROTEIN"/>
    <property type="match status" value="1"/>
</dbReference>
<sequence length="147" mass="14826">MRRKTSACLLAATLILLSACEKPDPDTCERKHGRSMMGRVGRGLGMLGGMAGGMGGGVGQGVGMGMRGLSTLAGLADDEGGSGGGPDGRMGGGMGGGLHGGSSGDDQNRMDNISPCGTAQKHTGRILPDHAPDEEVDPSQIRFSEDK</sequence>
<evidence type="ECO:0000256" key="2">
    <source>
        <dbReference type="SAM" id="SignalP"/>
    </source>
</evidence>
<feature type="region of interest" description="Disordered" evidence="1">
    <location>
        <begin position="73"/>
        <end position="147"/>
    </location>
</feature>
<comment type="caution">
    <text evidence="3">The sequence shown here is derived from an EMBL/GenBank/DDBJ whole genome shotgun (WGS) entry which is preliminary data.</text>
</comment>
<dbReference type="Proteomes" id="UP000635278">
    <property type="component" value="Unassembled WGS sequence"/>
</dbReference>
<keyword evidence="2" id="KW-0732">Signal</keyword>
<name>A0ABX0JNZ3_9PROT</name>